<dbReference type="EMBL" id="CP000821">
    <property type="protein sequence ID" value="ABV37569.1"/>
    <property type="molecule type" value="Genomic_DNA"/>
</dbReference>
<dbReference type="OrthoDB" id="9803916at2"/>
<dbReference type="PANTHER" id="PTHR11203:SF37">
    <property type="entry name" value="INTEGRATOR COMPLEX SUBUNIT 11"/>
    <property type="match status" value="1"/>
</dbReference>
<dbReference type="InterPro" id="IPR036866">
    <property type="entry name" value="RibonucZ/Hydroxyglut_hydro"/>
</dbReference>
<dbReference type="KEGG" id="sse:Ssed_2962"/>
<dbReference type="SMART" id="SM00849">
    <property type="entry name" value="Lactamase_B"/>
    <property type="match status" value="1"/>
</dbReference>
<dbReference type="InterPro" id="IPR011108">
    <property type="entry name" value="RMMBL"/>
</dbReference>
<dbReference type="InterPro" id="IPR001279">
    <property type="entry name" value="Metallo-B-lactamas"/>
</dbReference>
<keyword evidence="5" id="KW-1185">Reference proteome</keyword>
<dbReference type="Pfam" id="PF00753">
    <property type="entry name" value="Lactamase_B"/>
    <property type="match status" value="1"/>
</dbReference>
<evidence type="ECO:0000313" key="4">
    <source>
        <dbReference type="EMBL" id="ABV37569.1"/>
    </source>
</evidence>
<dbReference type="Gene3D" id="3.60.15.10">
    <property type="entry name" value="Ribonuclease Z/Hydroxyacylglutathione hydrolase-like"/>
    <property type="match status" value="2"/>
</dbReference>
<dbReference type="InterPro" id="IPR050698">
    <property type="entry name" value="MBL"/>
</dbReference>
<dbReference type="PROSITE" id="PS51257">
    <property type="entry name" value="PROKAR_LIPOPROTEIN"/>
    <property type="match status" value="1"/>
</dbReference>
<dbReference type="InterPro" id="IPR022712">
    <property type="entry name" value="Beta_Casp"/>
</dbReference>
<feature type="domain" description="Metallo-beta-lactamase" evidence="2">
    <location>
        <begin position="19"/>
        <end position="268"/>
    </location>
</feature>
<keyword evidence="1" id="KW-0378">Hydrolase</keyword>
<dbReference type="Pfam" id="PF10996">
    <property type="entry name" value="Beta-Casp"/>
    <property type="match status" value="1"/>
</dbReference>
<dbReference type="PANTHER" id="PTHR11203">
    <property type="entry name" value="CLEAVAGE AND POLYADENYLATION SPECIFICITY FACTOR FAMILY MEMBER"/>
    <property type="match status" value="1"/>
</dbReference>
<evidence type="ECO:0000259" key="2">
    <source>
        <dbReference type="SMART" id="SM00849"/>
    </source>
</evidence>
<dbReference type="CDD" id="cd16295">
    <property type="entry name" value="TTHA0252-CPSF-like_MBL-fold"/>
    <property type="match status" value="1"/>
</dbReference>
<dbReference type="HOGENOM" id="CLU_009673_5_0_6"/>
<dbReference type="Gene3D" id="3.40.50.10890">
    <property type="match status" value="2"/>
</dbReference>
<dbReference type="AlphaFoldDB" id="A8FXJ6"/>
<dbReference type="GO" id="GO:0004521">
    <property type="term" value="F:RNA endonuclease activity"/>
    <property type="evidence" value="ECO:0007669"/>
    <property type="project" value="TreeGrafter"/>
</dbReference>
<dbReference type="eggNOG" id="COG1236">
    <property type="taxonomic scope" value="Bacteria"/>
</dbReference>
<reference evidence="4 5" key="1">
    <citation type="submission" date="2007-08" db="EMBL/GenBank/DDBJ databases">
        <title>Complete sequence of Shewanella sediminis HAW-EB3.</title>
        <authorList>
            <consortium name="US DOE Joint Genome Institute"/>
            <person name="Copeland A."/>
            <person name="Lucas S."/>
            <person name="Lapidus A."/>
            <person name="Barry K."/>
            <person name="Glavina del Rio T."/>
            <person name="Dalin E."/>
            <person name="Tice H."/>
            <person name="Pitluck S."/>
            <person name="Chertkov O."/>
            <person name="Brettin T."/>
            <person name="Bruce D."/>
            <person name="Detter J.C."/>
            <person name="Han C."/>
            <person name="Schmutz J."/>
            <person name="Larimer F."/>
            <person name="Land M."/>
            <person name="Hauser L."/>
            <person name="Kyrpides N."/>
            <person name="Kim E."/>
            <person name="Zhao J.-S."/>
            <person name="Richardson P."/>
        </authorList>
    </citation>
    <scope>NUCLEOTIDE SEQUENCE [LARGE SCALE GENOMIC DNA]</scope>
    <source>
        <strain evidence="4 5">HAW-EB3</strain>
    </source>
</reference>
<dbReference type="GO" id="GO:0016787">
    <property type="term" value="F:hydrolase activity"/>
    <property type="evidence" value="ECO:0007669"/>
    <property type="project" value="UniProtKB-KW"/>
</dbReference>
<protein>
    <submittedName>
        <fullName evidence="4">Beta-lactamase domain protein</fullName>
    </submittedName>
</protein>
<dbReference type="Proteomes" id="UP000002015">
    <property type="component" value="Chromosome"/>
</dbReference>
<accession>A8FXJ6</accession>
<gene>
    <name evidence="4" type="ordered locus">Ssed_2962</name>
</gene>
<dbReference type="RefSeq" id="WP_012143299.1">
    <property type="nucleotide sequence ID" value="NC_009831.1"/>
</dbReference>
<dbReference type="SMART" id="SM01027">
    <property type="entry name" value="Beta-Casp"/>
    <property type="match status" value="1"/>
</dbReference>
<sequence>MACKQAVEIIHHGAVNGVTGSCHQLVINEKSSLLIDCGLFQGAETAGSSNAEQLKIAFDIGSITALLVTHCHIDHVGRIPYLLAAGFDQPIFATTATAALLPMVIEDAIRVGVTKDKRLIKLYLKKLKELLVPIEYNHWFSLEVNRTKSDKTADKTNTQGFSKAKAKFKPAGHILGSAYIEIELSSPKTDKQNPKTVNKHRVVFSGDLGATYTPLLASPKSPYRADTLIIESTYGDRNHQGRKTRTQSLRKVIEKAVSDNGVVLIPAFSIGRTQELLYELEQIIYQQRKLSANRSGDKYPDTAIKQEHKQGSNNLAGQQKNSEMWQSQMWNSIEIIVDSPLAANFTEKYIEFKELWDKEARRKLKQHRHPLDFDQLYTVDSHDEHLSTVEYLSKRGKPAIVIAASGMCSGGRIMNYLQQFIDEPTADILFVGYQARGTPGRDIQTYGPKGGYVYLEGDKREIKAGVHTISGYSAHADQNNLINFVKRMHHKPEHIRIVHGDDEAKEALAVEYKKLLPDTKIEIGRD</sequence>
<evidence type="ECO:0000259" key="3">
    <source>
        <dbReference type="SMART" id="SM01027"/>
    </source>
</evidence>
<dbReference type="STRING" id="425104.Ssed_2962"/>
<organism evidence="4 5">
    <name type="scientific">Shewanella sediminis (strain HAW-EB3)</name>
    <dbReference type="NCBI Taxonomy" id="425104"/>
    <lineage>
        <taxon>Bacteria</taxon>
        <taxon>Pseudomonadati</taxon>
        <taxon>Pseudomonadota</taxon>
        <taxon>Gammaproteobacteria</taxon>
        <taxon>Alteromonadales</taxon>
        <taxon>Shewanellaceae</taxon>
        <taxon>Shewanella</taxon>
    </lineage>
</organism>
<proteinExistence type="predicted"/>
<dbReference type="SUPFAM" id="SSF56281">
    <property type="entry name" value="Metallo-hydrolase/oxidoreductase"/>
    <property type="match status" value="1"/>
</dbReference>
<dbReference type="Pfam" id="PF07521">
    <property type="entry name" value="RMMBL"/>
    <property type="match status" value="1"/>
</dbReference>
<evidence type="ECO:0000313" key="5">
    <source>
        <dbReference type="Proteomes" id="UP000002015"/>
    </source>
</evidence>
<name>A8FXJ6_SHESH</name>
<evidence type="ECO:0000256" key="1">
    <source>
        <dbReference type="ARBA" id="ARBA00022801"/>
    </source>
</evidence>
<feature type="domain" description="Beta-Casp" evidence="3">
    <location>
        <begin position="273"/>
        <end position="443"/>
    </location>
</feature>